<dbReference type="OrthoDB" id="10454785at2759"/>
<comment type="caution">
    <text evidence="2">The sequence shown here is derived from an EMBL/GenBank/DDBJ whole genome shotgun (WGS) entry which is preliminary data.</text>
</comment>
<feature type="region of interest" description="Disordered" evidence="1">
    <location>
        <begin position="103"/>
        <end position="130"/>
    </location>
</feature>
<name>A0A9P6NU94_9BASI</name>
<dbReference type="Proteomes" id="UP000886653">
    <property type="component" value="Unassembled WGS sequence"/>
</dbReference>
<organism evidence="2 3">
    <name type="scientific">Cronartium quercuum f. sp. fusiforme G11</name>
    <dbReference type="NCBI Taxonomy" id="708437"/>
    <lineage>
        <taxon>Eukaryota</taxon>
        <taxon>Fungi</taxon>
        <taxon>Dikarya</taxon>
        <taxon>Basidiomycota</taxon>
        <taxon>Pucciniomycotina</taxon>
        <taxon>Pucciniomycetes</taxon>
        <taxon>Pucciniales</taxon>
        <taxon>Coleosporiaceae</taxon>
        <taxon>Cronartium</taxon>
    </lineage>
</organism>
<proteinExistence type="predicted"/>
<keyword evidence="3" id="KW-1185">Reference proteome</keyword>
<protein>
    <submittedName>
        <fullName evidence="2">Uncharacterized protein</fullName>
    </submittedName>
</protein>
<evidence type="ECO:0000313" key="3">
    <source>
        <dbReference type="Proteomes" id="UP000886653"/>
    </source>
</evidence>
<gene>
    <name evidence="2" type="ORF">CROQUDRAFT_649762</name>
</gene>
<feature type="compositionally biased region" description="Low complexity" evidence="1">
    <location>
        <begin position="106"/>
        <end position="121"/>
    </location>
</feature>
<sequence length="221" mass="24520">MNRSSLKMPSPSPALSSENANFGLNMSFNRHGPTTDPETRFACDLDPLVSAPTFKSHRPVPSEVMENATPEEWMSHFQRWTFPIRTDRPRGLTWGPFANLNEKSSMKNLSSDSKTSSSSNKRTLGPLKQEFNSSLNSKRVRLIPILRNLPEPKIMRSKVKSSYPALTKDPAGNTFSTFALDPSASLDSYTCVKVSVSTSKNNVPGQTRITLCAASQRKYCS</sequence>
<dbReference type="AlphaFoldDB" id="A0A9P6NU94"/>
<reference evidence="2" key="1">
    <citation type="submission" date="2013-11" db="EMBL/GenBank/DDBJ databases">
        <title>Genome sequence of the fusiform rust pathogen reveals effectors for host alternation and coevolution with pine.</title>
        <authorList>
            <consortium name="DOE Joint Genome Institute"/>
            <person name="Smith K."/>
            <person name="Pendleton A."/>
            <person name="Kubisiak T."/>
            <person name="Anderson C."/>
            <person name="Salamov A."/>
            <person name="Aerts A."/>
            <person name="Riley R."/>
            <person name="Clum A."/>
            <person name="Lindquist E."/>
            <person name="Ence D."/>
            <person name="Campbell M."/>
            <person name="Kronenberg Z."/>
            <person name="Feau N."/>
            <person name="Dhillon B."/>
            <person name="Hamelin R."/>
            <person name="Burleigh J."/>
            <person name="Smith J."/>
            <person name="Yandell M."/>
            <person name="Nelson C."/>
            <person name="Grigoriev I."/>
            <person name="Davis J."/>
        </authorList>
    </citation>
    <scope>NUCLEOTIDE SEQUENCE</scope>
    <source>
        <strain evidence="2">G11</strain>
    </source>
</reference>
<dbReference type="EMBL" id="MU167208">
    <property type="protein sequence ID" value="KAG0152368.1"/>
    <property type="molecule type" value="Genomic_DNA"/>
</dbReference>
<evidence type="ECO:0000256" key="1">
    <source>
        <dbReference type="SAM" id="MobiDB-lite"/>
    </source>
</evidence>
<accession>A0A9P6NU94</accession>
<evidence type="ECO:0000313" key="2">
    <source>
        <dbReference type="EMBL" id="KAG0152368.1"/>
    </source>
</evidence>